<dbReference type="PROSITE" id="PS50850">
    <property type="entry name" value="MFS"/>
    <property type="match status" value="1"/>
</dbReference>
<feature type="domain" description="Major facilitator superfamily (MFS) profile" evidence="6">
    <location>
        <begin position="25"/>
        <end position="437"/>
    </location>
</feature>
<reference evidence="8" key="2">
    <citation type="submission" date="2016-04" db="EMBL/GenBank/DDBJ databases">
        <title>First Complete Genome Sequence of a Subdivision 6 Acidobacterium.</title>
        <authorList>
            <person name="Huang S."/>
            <person name="Vieira S."/>
            <person name="Bunk B."/>
            <person name="Riedel T."/>
            <person name="Sproeer C."/>
            <person name="Overmann J."/>
        </authorList>
    </citation>
    <scope>NUCLEOTIDE SEQUENCE [LARGE SCALE GENOMIC DNA]</scope>
    <source>
        <strain evidence="8">DSM 100886 HEG_-6_39</strain>
    </source>
</reference>
<evidence type="ECO:0000313" key="7">
    <source>
        <dbReference type="EMBL" id="AMY10783.1"/>
    </source>
</evidence>
<proteinExistence type="predicted"/>
<feature type="transmembrane region" description="Helical" evidence="5">
    <location>
        <begin position="322"/>
        <end position="345"/>
    </location>
</feature>
<dbReference type="RefSeq" id="WP_110172387.1">
    <property type="nucleotide sequence ID" value="NZ_CP015136.1"/>
</dbReference>
<dbReference type="PANTHER" id="PTHR23508">
    <property type="entry name" value="CARBOXYLIC ACID TRANSPORTER PROTEIN HOMOLOG"/>
    <property type="match status" value="1"/>
</dbReference>
<dbReference type="OrthoDB" id="9784658at2"/>
<feature type="transmembrane region" description="Helical" evidence="5">
    <location>
        <begin position="21"/>
        <end position="38"/>
    </location>
</feature>
<dbReference type="InterPro" id="IPR011701">
    <property type="entry name" value="MFS"/>
</dbReference>
<comment type="subcellular location">
    <subcellularLocation>
        <location evidence="1">Membrane</location>
        <topology evidence="1">Multi-pass membrane protein</topology>
    </subcellularLocation>
</comment>
<dbReference type="InterPro" id="IPR020846">
    <property type="entry name" value="MFS_dom"/>
</dbReference>
<dbReference type="Pfam" id="PF07690">
    <property type="entry name" value="MFS_1"/>
    <property type="match status" value="1"/>
</dbReference>
<feature type="transmembrane region" description="Helical" evidence="5">
    <location>
        <begin position="148"/>
        <end position="169"/>
    </location>
</feature>
<dbReference type="SUPFAM" id="SSF103473">
    <property type="entry name" value="MFS general substrate transporter"/>
    <property type="match status" value="1"/>
</dbReference>
<sequence>MATPRVVDVGRLLDDGRGSGYQRWLVALTALTIIFDGIDNQLMGVAIPTLMREWSVPRGAFAPVVSLGYLGMMAGGAMAGLAGDRYGRRTALLGCLFVFGVMTMAVVAADGVAALGVLRFLAGLGLGGAIPNAAALSGEYVPLRHRPLAVTVTIVCVPLGATLAGLAAIPALPAIGWRGLFFIGGALPFAAALVLPWLLPESPRFLARLPHRRPQLIATLRRMRFAVADDTTFADPAPVAASRAPVVALFTPERRGDTIALWVSFFSCLLAVYLGFSWIPSLLSAAGFPSSMASTGIAAFNLGGVAGALAGGVCITRWGSRVSMVALAGLAVASAAAMSLMPIAATAPIGPLIAMLAITGALINGVQTTMYALAVHVYPAAIRATGTGSAASFGRIGAVISGYVGAWALEYRGAQSFFATIAIAMLVCSAALASVRRHVPGRG</sequence>
<evidence type="ECO:0000313" key="8">
    <source>
        <dbReference type="Proteomes" id="UP000076079"/>
    </source>
</evidence>
<feature type="transmembrane region" description="Helical" evidence="5">
    <location>
        <begin position="115"/>
        <end position="136"/>
    </location>
</feature>
<keyword evidence="3 5" id="KW-1133">Transmembrane helix</keyword>
<reference evidence="7 8" key="1">
    <citation type="journal article" date="2016" name="Genome Announc.">
        <title>First Complete Genome Sequence of a Subdivision 6 Acidobacterium Strain.</title>
        <authorList>
            <person name="Huang S."/>
            <person name="Vieira S."/>
            <person name="Bunk B."/>
            <person name="Riedel T."/>
            <person name="Sproer C."/>
            <person name="Overmann J."/>
        </authorList>
    </citation>
    <scope>NUCLEOTIDE SEQUENCE [LARGE SCALE GENOMIC DNA]</scope>
    <source>
        <strain evidence="8">DSM 100886 HEG_-6_39</strain>
    </source>
</reference>
<dbReference type="PANTHER" id="PTHR23508:SF10">
    <property type="entry name" value="CARBOXYLIC ACID TRANSPORTER PROTEIN HOMOLOG"/>
    <property type="match status" value="1"/>
</dbReference>
<dbReference type="PROSITE" id="PS00217">
    <property type="entry name" value="SUGAR_TRANSPORT_2"/>
    <property type="match status" value="1"/>
</dbReference>
<evidence type="ECO:0000256" key="2">
    <source>
        <dbReference type="ARBA" id="ARBA00022692"/>
    </source>
</evidence>
<dbReference type="Gene3D" id="1.20.1250.20">
    <property type="entry name" value="MFS general substrate transporter like domains"/>
    <property type="match status" value="1"/>
</dbReference>
<evidence type="ECO:0000256" key="4">
    <source>
        <dbReference type="ARBA" id="ARBA00023136"/>
    </source>
</evidence>
<dbReference type="InterPro" id="IPR005829">
    <property type="entry name" value="Sugar_transporter_CS"/>
</dbReference>
<dbReference type="STRING" id="1855912.LuPra_04024"/>
<dbReference type="EMBL" id="CP015136">
    <property type="protein sequence ID" value="AMY10783.1"/>
    <property type="molecule type" value="Genomic_DNA"/>
</dbReference>
<organism evidence="7 8">
    <name type="scientific">Luteitalea pratensis</name>
    <dbReference type="NCBI Taxonomy" id="1855912"/>
    <lineage>
        <taxon>Bacteria</taxon>
        <taxon>Pseudomonadati</taxon>
        <taxon>Acidobacteriota</taxon>
        <taxon>Vicinamibacteria</taxon>
        <taxon>Vicinamibacterales</taxon>
        <taxon>Vicinamibacteraceae</taxon>
        <taxon>Luteitalea</taxon>
    </lineage>
</organism>
<dbReference type="GO" id="GO:0005886">
    <property type="term" value="C:plasma membrane"/>
    <property type="evidence" value="ECO:0007669"/>
    <property type="project" value="TreeGrafter"/>
</dbReference>
<dbReference type="GO" id="GO:0046943">
    <property type="term" value="F:carboxylic acid transmembrane transporter activity"/>
    <property type="evidence" value="ECO:0007669"/>
    <property type="project" value="TreeGrafter"/>
</dbReference>
<evidence type="ECO:0000256" key="1">
    <source>
        <dbReference type="ARBA" id="ARBA00004141"/>
    </source>
</evidence>
<evidence type="ECO:0000259" key="6">
    <source>
        <dbReference type="PROSITE" id="PS50850"/>
    </source>
</evidence>
<dbReference type="InterPro" id="IPR036259">
    <property type="entry name" value="MFS_trans_sf"/>
</dbReference>
<feature type="transmembrane region" description="Helical" evidence="5">
    <location>
        <begin position="390"/>
        <end position="409"/>
    </location>
</feature>
<feature type="transmembrane region" description="Helical" evidence="5">
    <location>
        <begin position="58"/>
        <end position="79"/>
    </location>
</feature>
<dbReference type="KEGG" id="abac:LuPra_04024"/>
<feature type="transmembrane region" description="Helical" evidence="5">
    <location>
        <begin position="291"/>
        <end position="315"/>
    </location>
</feature>
<keyword evidence="4 5" id="KW-0472">Membrane</keyword>
<protein>
    <submittedName>
        <fullName evidence="7">4-hydroxybenzoate transporter PcaK</fullName>
    </submittedName>
</protein>
<keyword evidence="2 5" id="KW-0812">Transmembrane</keyword>
<feature type="transmembrane region" description="Helical" evidence="5">
    <location>
        <begin position="259"/>
        <end position="279"/>
    </location>
</feature>
<feature type="transmembrane region" description="Helical" evidence="5">
    <location>
        <begin position="415"/>
        <end position="435"/>
    </location>
</feature>
<keyword evidence="8" id="KW-1185">Reference proteome</keyword>
<dbReference type="Proteomes" id="UP000076079">
    <property type="component" value="Chromosome"/>
</dbReference>
<gene>
    <name evidence="7" type="primary">pcaK</name>
    <name evidence="7" type="ORF">LuPra_04024</name>
</gene>
<feature type="transmembrane region" description="Helical" evidence="5">
    <location>
        <begin position="175"/>
        <end position="199"/>
    </location>
</feature>
<evidence type="ECO:0000256" key="3">
    <source>
        <dbReference type="ARBA" id="ARBA00022989"/>
    </source>
</evidence>
<evidence type="ECO:0000256" key="5">
    <source>
        <dbReference type="SAM" id="Phobius"/>
    </source>
</evidence>
<feature type="transmembrane region" description="Helical" evidence="5">
    <location>
        <begin position="91"/>
        <end position="109"/>
    </location>
</feature>
<accession>A0A143PRH5</accession>
<dbReference type="AlphaFoldDB" id="A0A143PRH5"/>
<feature type="transmembrane region" description="Helical" evidence="5">
    <location>
        <begin position="351"/>
        <end position="378"/>
    </location>
</feature>
<name>A0A143PRH5_LUTPR</name>